<dbReference type="AlphaFoldDB" id="A0A0A9DL26"/>
<reference evidence="1" key="1">
    <citation type="submission" date="2014-09" db="EMBL/GenBank/DDBJ databases">
        <authorList>
            <person name="Magalhaes I.L.F."/>
            <person name="Oliveira U."/>
            <person name="Santos F.R."/>
            <person name="Vidigal T.H.D.A."/>
            <person name="Brescovit A.D."/>
            <person name="Santos A.J."/>
        </authorList>
    </citation>
    <scope>NUCLEOTIDE SEQUENCE</scope>
    <source>
        <tissue evidence="1">Shoot tissue taken approximately 20 cm above the soil surface</tissue>
    </source>
</reference>
<protein>
    <submittedName>
        <fullName evidence="1">Uncharacterized protein</fullName>
    </submittedName>
</protein>
<dbReference type="EMBL" id="GBRH01209404">
    <property type="protein sequence ID" value="JAD88491.1"/>
    <property type="molecule type" value="Transcribed_RNA"/>
</dbReference>
<reference evidence="1" key="2">
    <citation type="journal article" date="2015" name="Data Brief">
        <title>Shoot transcriptome of the giant reed, Arundo donax.</title>
        <authorList>
            <person name="Barrero R.A."/>
            <person name="Guerrero F.D."/>
            <person name="Moolhuijzen P."/>
            <person name="Goolsby J.A."/>
            <person name="Tidwell J."/>
            <person name="Bellgard S.E."/>
            <person name="Bellgard M.I."/>
        </authorList>
    </citation>
    <scope>NUCLEOTIDE SEQUENCE</scope>
    <source>
        <tissue evidence="1">Shoot tissue taken approximately 20 cm above the soil surface</tissue>
    </source>
</reference>
<sequence>MVPVISWSTVMLMDTRSTHFLPAVDLQRTPCISKNMQILSDVQ</sequence>
<proteinExistence type="predicted"/>
<accession>A0A0A9DL26</accession>
<name>A0A0A9DL26_ARUDO</name>
<organism evidence="1">
    <name type="scientific">Arundo donax</name>
    <name type="common">Giant reed</name>
    <name type="synonym">Donax arundinaceus</name>
    <dbReference type="NCBI Taxonomy" id="35708"/>
    <lineage>
        <taxon>Eukaryota</taxon>
        <taxon>Viridiplantae</taxon>
        <taxon>Streptophyta</taxon>
        <taxon>Embryophyta</taxon>
        <taxon>Tracheophyta</taxon>
        <taxon>Spermatophyta</taxon>
        <taxon>Magnoliopsida</taxon>
        <taxon>Liliopsida</taxon>
        <taxon>Poales</taxon>
        <taxon>Poaceae</taxon>
        <taxon>PACMAD clade</taxon>
        <taxon>Arundinoideae</taxon>
        <taxon>Arundineae</taxon>
        <taxon>Arundo</taxon>
    </lineage>
</organism>
<evidence type="ECO:0000313" key="1">
    <source>
        <dbReference type="EMBL" id="JAD88491.1"/>
    </source>
</evidence>